<dbReference type="InterPro" id="IPR036772">
    <property type="entry name" value="SRCR-like_dom_sf"/>
</dbReference>
<dbReference type="PANTHER" id="PTHR19331:SF487">
    <property type="entry name" value="SOLUBLE SCAVENGER RECEPTOR CYSTEINE-RICH DOMAIN-CONTAINING PROTEIN SSC5D"/>
    <property type="match status" value="1"/>
</dbReference>
<dbReference type="GO" id="GO:0016020">
    <property type="term" value="C:membrane"/>
    <property type="evidence" value="ECO:0007669"/>
    <property type="project" value="InterPro"/>
</dbReference>
<feature type="disulfide bond" evidence="4">
    <location>
        <begin position="138"/>
        <end position="148"/>
    </location>
</feature>
<dbReference type="PRINTS" id="PR00258">
    <property type="entry name" value="SPERACTRCPTR"/>
</dbReference>
<feature type="disulfide bond" evidence="4">
    <location>
        <begin position="1010"/>
        <end position="1020"/>
    </location>
</feature>
<evidence type="ECO:0000256" key="1">
    <source>
        <dbReference type="ARBA" id="ARBA00022729"/>
    </source>
</evidence>
<dbReference type="FunFam" id="3.10.250.10:FF:000001">
    <property type="entry name" value="Lysyl oxidase 4 isoform X1"/>
    <property type="match status" value="10"/>
</dbReference>
<evidence type="ECO:0000259" key="6">
    <source>
        <dbReference type="PROSITE" id="PS50287"/>
    </source>
</evidence>
<dbReference type="Pfam" id="PF00530">
    <property type="entry name" value="SRCR"/>
    <property type="match status" value="10"/>
</dbReference>
<protein>
    <submittedName>
        <fullName evidence="7">DMBT1</fullName>
    </submittedName>
</protein>
<evidence type="ECO:0000256" key="2">
    <source>
        <dbReference type="ARBA" id="ARBA00022737"/>
    </source>
</evidence>
<dbReference type="SUPFAM" id="SSF56487">
    <property type="entry name" value="SRCR-like"/>
    <property type="match status" value="10"/>
</dbReference>
<feature type="domain" description="SRCR" evidence="6">
    <location>
        <begin position="615"/>
        <end position="713"/>
    </location>
</feature>
<keyword evidence="3 4" id="KW-1015">Disulfide bond</keyword>
<dbReference type="OrthoDB" id="6128208at2759"/>
<feature type="domain" description="SRCR" evidence="6">
    <location>
        <begin position="1051"/>
        <end position="1149"/>
    </location>
</feature>
<evidence type="ECO:0000313" key="7">
    <source>
        <dbReference type="EMBL" id="CAC5402547.1"/>
    </source>
</evidence>
<reference evidence="7 8" key="1">
    <citation type="submission" date="2020-06" db="EMBL/GenBank/DDBJ databases">
        <authorList>
            <person name="Li R."/>
            <person name="Bekaert M."/>
        </authorList>
    </citation>
    <scope>NUCLEOTIDE SEQUENCE [LARGE SCALE GENOMIC DNA]</scope>
    <source>
        <strain evidence="8">wild</strain>
    </source>
</reference>
<feature type="transmembrane region" description="Helical" evidence="5">
    <location>
        <begin position="1174"/>
        <end position="1197"/>
    </location>
</feature>
<keyword evidence="5" id="KW-0472">Membrane</keyword>
<dbReference type="EMBL" id="CACVKT020006522">
    <property type="protein sequence ID" value="CAC5402547.1"/>
    <property type="molecule type" value="Genomic_DNA"/>
</dbReference>
<feature type="disulfide bond" evidence="4">
    <location>
        <begin position="574"/>
        <end position="584"/>
    </location>
</feature>
<dbReference type="AlphaFoldDB" id="A0A6J8D4H7"/>
<feature type="disulfide bond" evidence="4">
    <location>
        <begin position="792"/>
        <end position="802"/>
    </location>
</feature>
<dbReference type="Proteomes" id="UP000507470">
    <property type="component" value="Unassembled WGS sequence"/>
</dbReference>
<evidence type="ECO:0000256" key="4">
    <source>
        <dbReference type="PROSITE-ProRule" id="PRU00196"/>
    </source>
</evidence>
<organism evidence="7 8">
    <name type="scientific">Mytilus coruscus</name>
    <name type="common">Sea mussel</name>
    <dbReference type="NCBI Taxonomy" id="42192"/>
    <lineage>
        <taxon>Eukaryota</taxon>
        <taxon>Metazoa</taxon>
        <taxon>Spiralia</taxon>
        <taxon>Lophotrochozoa</taxon>
        <taxon>Mollusca</taxon>
        <taxon>Bivalvia</taxon>
        <taxon>Autobranchia</taxon>
        <taxon>Pteriomorphia</taxon>
        <taxon>Mytilida</taxon>
        <taxon>Mytiloidea</taxon>
        <taxon>Mytilidae</taxon>
        <taxon>Mytilinae</taxon>
        <taxon>Mytilus</taxon>
    </lineage>
</organism>
<feature type="domain" description="SRCR" evidence="6">
    <location>
        <begin position="942"/>
        <end position="1040"/>
    </location>
</feature>
<evidence type="ECO:0000256" key="5">
    <source>
        <dbReference type="SAM" id="Phobius"/>
    </source>
</evidence>
<comment type="caution">
    <text evidence="4">Lacks conserved residue(s) required for the propagation of feature annotation.</text>
</comment>
<feature type="domain" description="SRCR" evidence="6">
    <location>
        <begin position="833"/>
        <end position="931"/>
    </location>
</feature>
<dbReference type="InterPro" id="IPR001190">
    <property type="entry name" value="SRCR"/>
</dbReference>
<feature type="disulfide bond" evidence="4">
    <location>
        <begin position="465"/>
        <end position="475"/>
    </location>
</feature>
<keyword evidence="1" id="KW-0732">Signal</keyword>
<feature type="domain" description="SRCR" evidence="6">
    <location>
        <begin position="179"/>
        <end position="277"/>
    </location>
</feature>
<dbReference type="PANTHER" id="PTHR19331">
    <property type="entry name" value="SCAVENGER RECEPTOR DOMAIN-CONTAINING"/>
    <property type="match status" value="1"/>
</dbReference>
<dbReference type="PROSITE" id="PS00420">
    <property type="entry name" value="SRCR_1"/>
    <property type="match status" value="10"/>
</dbReference>
<keyword evidence="5" id="KW-1133">Transmembrane helix</keyword>
<feature type="disulfide bond" evidence="4">
    <location>
        <begin position="356"/>
        <end position="366"/>
    </location>
</feature>
<feature type="disulfide bond" evidence="4">
    <location>
        <begin position="247"/>
        <end position="257"/>
    </location>
</feature>
<evidence type="ECO:0000256" key="3">
    <source>
        <dbReference type="ARBA" id="ARBA00023157"/>
    </source>
</evidence>
<feature type="domain" description="SRCR" evidence="6">
    <location>
        <begin position="724"/>
        <end position="822"/>
    </location>
</feature>
<feature type="domain" description="SRCR" evidence="6">
    <location>
        <begin position="288"/>
        <end position="386"/>
    </location>
</feature>
<keyword evidence="8" id="KW-1185">Reference proteome</keyword>
<proteinExistence type="predicted"/>
<feature type="disulfide bond" evidence="4">
    <location>
        <begin position="901"/>
        <end position="911"/>
    </location>
</feature>
<sequence length="1234" mass="138111">MSRKQLSIVVGNMSQTLVTYDDFNKDCFLQYKFALWNNGLIRKMNQLKWILLLTEMKLAFLVNGQLSGGLRITAGYAAHEGRLEIFHHGEWGTVCDNHFDNVDAVVACRQLGYCSGIMHPANLIHDGQGAIWLSDVNCTGSESKLLHCTYNADSTRCRHYEDVGIHCFLSCSREEDGGLRITAGYAKHQGRLEIEYRGEWGTVCDNHFGNVDAEVACRQLGYCSGIMQPANLIWNGRDAIWLNDVNCTGSESRLLDCNFNNVTLQCDHHDDVGIHCFLNCSTEDEGGLRITAGYAKHQGRLEIEYRGEWGTVCDNQFGNVDAEVACRQLGYCSGIMQPANLIWNGRDAIWLNDVNCTGSESRLLDCNFNNVTLQCDHHDDVGIHCFLNCSTEDEGGLRITAGYAKHQGRLEIEYRGEWGTVCDNQFGNVDAEVACRQLGYCSGIMQPANRIWNGRGAIWLNDVNCSGSESKLLDCNFNNVTVQCNHHDDVGIHCFLNCSTEDEGDLRIISGYAKHQGRLEIKYRGEWGTVCDNHFGNVDAEVACRQLGYCSGIMQPANLIWNGHGAIWLSDVNCTGSENRLLDCNFNNVTLQCDHYDDVGIHCFLNCSTEYEGDLRIIPGYAEHQGRLEIKYRGEWGTVCDNHFRNVDAEVACRQLGYCSGIMQPANLIRNGYGAVWLNDVNCTGSESRLLDCNFNNVTLQCGHWDDVGIHCFLNCSTEYEGDLRIIPGYAEHQGRLEIKYRGEWGTVCDNHFGNVDAEVACRQLGYCSGIMQPANLIRNGYGAVWLNDVNCTGSESRLLDCNFNNVTLQCDHWDDVGIHCFLNCSTEYEGDLRITSGYAKHQGRLEIKYRGEWGTVCDNHFGNVDAKVACRQLGYCSGIMQPAKLIRNGHGAVWLNDVNCSGSESKLLDCKFNNVTLQCDHWDDVGIHCFLNCSTEDEGSLRITAGYAKHQGRLEIHYRGEWGTVCENHFGNVDAEVACKQLGYCSGIMHPANLIHYGKGAIWLNDVNCSGSESKLLDCNFNNVTFHCDHHDDVGIHCFLSCLTEDEGRLRIVDGYALHQGRLEINYKGEWGTVCDNHFEDIDAEVSCRQLGYCSGIMQPRSLIRDGVGPIWLNDVKCSGSESKLLNCNFNTDTSKCRHYHDVGIHCFLNCSTEDAGVTPNENIRSPTNGVDVVVFVIIGVVVVIIVAVVVILIVLGRRRYCPSRPGRYLEEPAHGEMPVFNIEHEHEYEYIE</sequence>
<dbReference type="Gene3D" id="3.10.250.10">
    <property type="entry name" value="SRCR-like domain"/>
    <property type="match status" value="10"/>
</dbReference>
<keyword evidence="2" id="KW-0677">Repeat</keyword>
<feature type="domain" description="SRCR" evidence="6">
    <location>
        <begin position="397"/>
        <end position="495"/>
    </location>
</feature>
<feature type="disulfide bond" evidence="4">
    <location>
        <begin position="683"/>
        <end position="693"/>
    </location>
</feature>
<accession>A0A6J8D4H7</accession>
<evidence type="ECO:0000313" key="8">
    <source>
        <dbReference type="Proteomes" id="UP000507470"/>
    </source>
</evidence>
<name>A0A6J8D4H7_MYTCO</name>
<feature type="domain" description="SRCR" evidence="6">
    <location>
        <begin position="70"/>
        <end position="168"/>
    </location>
</feature>
<dbReference type="SMART" id="SM00202">
    <property type="entry name" value="SR"/>
    <property type="match status" value="10"/>
</dbReference>
<dbReference type="PROSITE" id="PS50287">
    <property type="entry name" value="SRCR_2"/>
    <property type="match status" value="10"/>
</dbReference>
<gene>
    <name evidence="7" type="ORF">MCOR_36484</name>
</gene>
<keyword evidence="5" id="KW-0812">Transmembrane</keyword>
<feature type="domain" description="SRCR" evidence="6">
    <location>
        <begin position="506"/>
        <end position="604"/>
    </location>
</feature>
<feature type="disulfide bond" evidence="4">
    <location>
        <begin position="1119"/>
        <end position="1129"/>
    </location>
</feature>